<dbReference type="EMBL" id="JAENHL010000008">
    <property type="protein sequence ID" value="MBK1869959.1"/>
    <property type="molecule type" value="Genomic_DNA"/>
</dbReference>
<comment type="caution">
    <text evidence="1">The sequence shown here is derived from an EMBL/GenBank/DDBJ whole genome shotgun (WGS) entry which is preliminary data.</text>
</comment>
<reference evidence="1" key="1">
    <citation type="submission" date="2021-01" db="EMBL/GenBank/DDBJ databases">
        <authorList>
            <person name="Sun Q."/>
        </authorList>
    </citation>
    <scope>NUCLEOTIDE SEQUENCE</scope>
    <source>
        <strain evidence="1">YIM B02566</strain>
    </source>
</reference>
<accession>A0ACC5RBJ4</accession>
<organism evidence="1 2">
    <name type="scientific">Taklimakanibacter albus</name>
    <dbReference type="NCBI Taxonomy" id="2800327"/>
    <lineage>
        <taxon>Bacteria</taxon>
        <taxon>Pseudomonadati</taxon>
        <taxon>Pseudomonadota</taxon>
        <taxon>Alphaproteobacteria</taxon>
        <taxon>Hyphomicrobiales</taxon>
        <taxon>Aestuariivirgaceae</taxon>
        <taxon>Taklimakanibacter</taxon>
    </lineage>
</organism>
<dbReference type="Proteomes" id="UP000616151">
    <property type="component" value="Unassembled WGS sequence"/>
</dbReference>
<keyword evidence="2" id="KW-1185">Reference proteome</keyword>
<name>A0ACC5RBJ4_9HYPH</name>
<sequence>MSSRAQLGGLFFKERVLRLPLPGWARVTIGERSLRILITVLVSLFLITLALALFLQLTQSRTTHLAEQNRQTLLYATAAAQHIKQAARTQLQSGYTPKPFTQEELDAALLPEAQREGRIFAYVNAAGVITVSSLSDASIAGQTIGDVLSNRFITEININDTEMARLQLATGEEAYVGMSDLAPLPGSLLVIQKRADVMRAWKDSVMQVSVLFAVTFLVLMMLGGAFHWQAAKASEADRTLTVATERLDKALDRGHCGLWDWDISRGRIFWSKSMYDILGLEETGEFLNFGDVAERIHPEDAQLEEVVEALLTGQKSVFDHEFRMRHVDGNWVWLRARAELSHAPEEESPHLVGIVIDITAQKLADRLNQEAELRLKDAIENISEAFVLWDSENRLVLCNTKYQQFHSLPASVCQPGTPYELVAKTAKEPAVRQRMPIHSRDTSEGNTFEVQLGDGRWLQINERRTKDGGFVSVGTDITPLKQQEERLLLSERELMMTVRDLQKERLLAEQQSQRLADLADKYSREKTRAEAASRSKSEFLANMSHELRTPLNAIIGFSQVMENQMFGPVGAGKYIEYARDIHKSGQFLLDVISDILDMSKIEAGRLKLELQTVDLSEIVHETLRLVEARAQESKVEILCKAPKKLKANVDTRAVKQILINLTANAVKFTPEGGRVTLTARLEGENAVISIADTGIGIPPKDIEKLGRPFEQVENQFTKTKGGSGLGLAISKSLVELHGGSLSIDSEAGKGTIVTVRLPAAAAKPAHSAAA</sequence>
<evidence type="ECO:0000313" key="2">
    <source>
        <dbReference type="Proteomes" id="UP000616151"/>
    </source>
</evidence>
<gene>
    <name evidence="1" type="ORF">JHL16_26580</name>
</gene>
<protein>
    <submittedName>
        <fullName evidence="1">PAS-domain containing protein</fullName>
    </submittedName>
</protein>
<proteinExistence type="predicted"/>
<evidence type="ECO:0000313" key="1">
    <source>
        <dbReference type="EMBL" id="MBK1869959.1"/>
    </source>
</evidence>